<organism evidence="8 9">
    <name type="scientific">Nitrospirillum amazonense</name>
    <dbReference type="NCBI Taxonomy" id="28077"/>
    <lineage>
        <taxon>Bacteria</taxon>
        <taxon>Pseudomonadati</taxon>
        <taxon>Pseudomonadota</taxon>
        <taxon>Alphaproteobacteria</taxon>
        <taxon>Rhodospirillales</taxon>
        <taxon>Azospirillaceae</taxon>
        <taxon>Nitrospirillum</taxon>
    </lineage>
</organism>
<sequence>MRALVFIGLVAGLALGTVLVLSQGIGNVWHGIALLGVGGFAVVVAFHLVLIGLMGGAWWTLARGRDGRAPQRFAWGRLIRDSGSEALPLSQIGGYVLGARALALTGVRGAFAAASTVVDVTAELVAQLLYTLLGLLLLRGLRPETPYVWPILLAVAGMGLLTALFMAVQRRGFGWAERVGLRLSQEFLGRALSAAGAVQEGIHAIYGRPWAVATAVALHFTAWMLSGVETWATLHLMGTPLGLWQAMTVDSLLYGLRSLAFMIPNAIGVQEGALVLLGGIFGVGPATTLALSLIKRARDLAIGVPALLAWQAMEGRRAWRGRDVPSAGTRQLGGDAMGAGDAATGRSVK</sequence>
<keyword evidence="2" id="KW-1003">Cell membrane</keyword>
<gene>
    <name evidence="8" type="ORF">FBZ89_102161</name>
</gene>
<dbReference type="GO" id="GO:0005886">
    <property type="term" value="C:plasma membrane"/>
    <property type="evidence" value="ECO:0007669"/>
    <property type="project" value="UniProtKB-SubCell"/>
</dbReference>
<evidence type="ECO:0000313" key="9">
    <source>
        <dbReference type="Proteomes" id="UP000319859"/>
    </source>
</evidence>
<dbReference type="OrthoDB" id="7348988at2"/>
<reference evidence="8 9" key="1">
    <citation type="submission" date="2019-06" db="EMBL/GenBank/DDBJ databases">
        <title>Genomic Encyclopedia of Type Strains, Phase IV (KMG-V): Genome sequencing to study the core and pangenomes of soil and plant-associated prokaryotes.</title>
        <authorList>
            <person name="Whitman W."/>
        </authorList>
    </citation>
    <scope>NUCLEOTIDE SEQUENCE [LARGE SCALE GENOMIC DNA]</scope>
    <source>
        <strain evidence="8 9">BR 11880</strain>
    </source>
</reference>
<evidence type="ECO:0000256" key="3">
    <source>
        <dbReference type="ARBA" id="ARBA00022692"/>
    </source>
</evidence>
<proteinExistence type="predicted"/>
<keyword evidence="3 7" id="KW-0812">Transmembrane</keyword>
<dbReference type="RefSeq" id="WP_145748625.1">
    <property type="nucleotide sequence ID" value="NZ_VITN01000002.1"/>
</dbReference>
<feature type="region of interest" description="Disordered" evidence="6">
    <location>
        <begin position="323"/>
        <end position="349"/>
    </location>
</feature>
<evidence type="ECO:0000256" key="1">
    <source>
        <dbReference type="ARBA" id="ARBA00004651"/>
    </source>
</evidence>
<keyword evidence="5 7" id="KW-0472">Membrane</keyword>
<dbReference type="EMBL" id="VITN01000002">
    <property type="protein sequence ID" value="TWB23408.1"/>
    <property type="molecule type" value="Genomic_DNA"/>
</dbReference>
<evidence type="ECO:0000256" key="6">
    <source>
        <dbReference type="SAM" id="MobiDB-lite"/>
    </source>
</evidence>
<dbReference type="AlphaFoldDB" id="A0A560FP52"/>
<dbReference type="Proteomes" id="UP000319859">
    <property type="component" value="Unassembled WGS sequence"/>
</dbReference>
<evidence type="ECO:0000256" key="2">
    <source>
        <dbReference type="ARBA" id="ARBA00022475"/>
    </source>
</evidence>
<protein>
    <submittedName>
        <fullName evidence="8">Putative membrane protein</fullName>
    </submittedName>
</protein>
<evidence type="ECO:0000256" key="7">
    <source>
        <dbReference type="SAM" id="Phobius"/>
    </source>
</evidence>
<evidence type="ECO:0000256" key="4">
    <source>
        <dbReference type="ARBA" id="ARBA00022989"/>
    </source>
</evidence>
<feature type="transmembrane region" description="Helical" evidence="7">
    <location>
        <begin position="212"/>
        <end position="234"/>
    </location>
</feature>
<dbReference type="NCBIfam" id="TIGR03476">
    <property type="entry name" value="HpnL"/>
    <property type="match status" value="1"/>
</dbReference>
<feature type="transmembrane region" description="Helical" evidence="7">
    <location>
        <begin position="147"/>
        <end position="167"/>
    </location>
</feature>
<keyword evidence="4 7" id="KW-1133">Transmembrane helix</keyword>
<name>A0A560FP52_9PROT</name>
<feature type="transmembrane region" description="Helical" evidence="7">
    <location>
        <begin position="273"/>
        <end position="294"/>
    </location>
</feature>
<evidence type="ECO:0000313" key="8">
    <source>
        <dbReference type="EMBL" id="TWB23408.1"/>
    </source>
</evidence>
<comment type="caution">
    <text evidence="8">The sequence shown here is derived from an EMBL/GenBank/DDBJ whole genome shotgun (WGS) entry which is preliminary data.</text>
</comment>
<comment type="subcellular location">
    <subcellularLocation>
        <location evidence="1">Cell membrane</location>
        <topology evidence="1">Multi-pass membrane protein</topology>
    </subcellularLocation>
</comment>
<feature type="transmembrane region" description="Helical" evidence="7">
    <location>
        <begin position="32"/>
        <end position="62"/>
    </location>
</feature>
<dbReference type="InterPro" id="IPR022791">
    <property type="entry name" value="L-PG_synthase/AglD"/>
</dbReference>
<accession>A0A560FP52</accession>
<evidence type="ECO:0000256" key="5">
    <source>
        <dbReference type="ARBA" id="ARBA00023136"/>
    </source>
</evidence>
<dbReference type="Pfam" id="PF03706">
    <property type="entry name" value="LPG_synthase_TM"/>
    <property type="match status" value="1"/>
</dbReference>